<dbReference type="InterPro" id="IPR025282">
    <property type="entry name" value="DUF4214"/>
</dbReference>
<proteinExistence type="predicted"/>
<dbReference type="InterPro" id="IPR035940">
    <property type="entry name" value="CAP_sf"/>
</dbReference>
<dbReference type="CDD" id="cd05379">
    <property type="entry name" value="CAP_bacterial"/>
    <property type="match status" value="1"/>
</dbReference>
<evidence type="ECO:0000259" key="3">
    <source>
        <dbReference type="Pfam" id="PF13946"/>
    </source>
</evidence>
<name>A0ABU6HK14_9RHOB</name>
<accession>A0ABU6HK14</accession>
<organism evidence="4 5">
    <name type="scientific">Mesobacterium hydrothermale</name>
    <dbReference type="NCBI Taxonomy" id="3111907"/>
    <lineage>
        <taxon>Bacteria</taxon>
        <taxon>Pseudomonadati</taxon>
        <taxon>Pseudomonadota</taxon>
        <taxon>Alphaproteobacteria</taxon>
        <taxon>Rhodobacterales</taxon>
        <taxon>Roseobacteraceae</taxon>
        <taxon>Mesobacterium</taxon>
    </lineage>
</organism>
<protein>
    <submittedName>
        <fullName evidence="4">DUF4214 domain-containing protein</fullName>
    </submittedName>
</protein>
<dbReference type="SUPFAM" id="SSF55797">
    <property type="entry name" value="PR-1-like"/>
    <property type="match status" value="1"/>
</dbReference>
<comment type="caution">
    <text evidence="4">The sequence shown here is derived from an EMBL/GenBank/DDBJ whole genome shotgun (WGS) entry which is preliminary data.</text>
</comment>
<dbReference type="InterPro" id="IPR011049">
    <property type="entry name" value="Serralysin-like_metalloprot_C"/>
</dbReference>
<dbReference type="EMBL" id="JAYLLH010000026">
    <property type="protein sequence ID" value="MEC3862687.1"/>
    <property type="molecule type" value="Genomic_DNA"/>
</dbReference>
<evidence type="ECO:0000259" key="2">
    <source>
        <dbReference type="Pfam" id="PF00188"/>
    </source>
</evidence>
<dbReference type="Gene3D" id="1.10.3130.20">
    <property type="entry name" value="Phycobilisome linker domain"/>
    <property type="match status" value="2"/>
</dbReference>
<evidence type="ECO:0000313" key="4">
    <source>
        <dbReference type="EMBL" id="MEC3862687.1"/>
    </source>
</evidence>
<keyword evidence="5" id="KW-1185">Reference proteome</keyword>
<sequence>MKNPVGHGPDGPVENVWWPRETASGQRPGRSAPDPFKEYPIPTATYTPTDFEQAMLELLNRARTDPQGEFAALIADAAAGTGVQGNITNALSYFGVDMAALQSQIASLTAVAPLAWNTDLTEAAKDHSEAMIAADTQSHQLPGEADLGDRIVATGYLQGARSYAFGENVYAFTDDPVFGHAGFFIDWGFDASDFDPASGTLISNWKTNGDGIQDPAGHRETIMNSRYTEVGIAALEETSSATQVGPYVVTQDFGSRGGYESQLVGVVIADNDGDRFYDMGEGLAGITVTAVGTQGTFSTTSWSSGGYQMVLPAGSYTVSFAGSGITGALAHAITMGAENLKLDGIAGDAVAFASCIMGTSLSEIVLGTGGTAQMLIGKGGMDTLTGATLDDTLYGDDIEMTYHAALSGQVYRLYQATLDRAPDSGGHLNWVTQILCGDTDLQGAAGSFVNSAEFQAVYGALTNTQFVELLYQNVLGRAADAGGLAGWVGQLETGTSRAEVVIGFSESPEFITATAGDAASYAQGHTPSAWTDDVFRLYQATLDRAPDLSGLLDWIGQLGSGRAYLSVVTGFVASTEFQTTYGALSDSDFVELLYQNVLNRSADAAGLADWTGQLAAGTSREEVVRGFAQSGEFIAATDAALVSYVRGLGTDDRLEPGAGSGQVVYGGALSDLFVFASQAGAAVSSDTVIGDFEDWDKLHLEGFGYIQTSEALAHFTQSGADAVFVDDNVTLRLLNVAVTELDAAHFQLA</sequence>
<dbReference type="InterPro" id="IPR014044">
    <property type="entry name" value="CAP_dom"/>
</dbReference>
<gene>
    <name evidence="4" type="ORF">VK792_15455</name>
</gene>
<dbReference type="Proteomes" id="UP001348149">
    <property type="component" value="Unassembled WGS sequence"/>
</dbReference>
<dbReference type="RefSeq" id="WP_326298646.1">
    <property type="nucleotide sequence ID" value="NZ_JAYLLH010000026.1"/>
</dbReference>
<feature type="region of interest" description="Disordered" evidence="1">
    <location>
        <begin position="1"/>
        <end position="38"/>
    </location>
</feature>
<feature type="domain" description="SCP" evidence="2">
    <location>
        <begin position="107"/>
        <end position="253"/>
    </location>
</feature>
<feature type="domain" description="DUF4214" evidence="3">
    <location>
        <begin position="570"/>
        <end position="635"/>
    </location>
</feature>
<dbReference type="SUPFAM" id="SSF51120">
    <property type="entry name" value="beta-Roll"/>
    <property type="match status" value="1"/>
</dbReference>
<dbReference type="Pfam" id="PF00188">
    <property type="entry name" value="CAP"/>
    <property type="match status" value="1"/>
</dbReference>
<dbReference type="InterPro" id="IPR008969">
    <property type="entry name" value="CarboxyPept-like_regulatory"/>
</dbReference>
<reference evidence="4 5" key="1">
    <citation type="submission" date="2024-01" db="EMBL/GenBank/DDBJ databases">
        <title>Mesobacterium rodlantinim sp. nov., isolated from shallow sea hydrothermal systems off Kueishantao Island.</title>
        <authorList>
            <person name="Su Z."/>
            <person name="Tang K."/>
        </authorList>
    </citation>
    <scope>NUCLEOTIDE SEQUENCE [LARGE SCALE GENOMIC DNA]</scope>
    <source>
        <strain evidence="4 5">TK19101</strain>
    </source>
</reference>
<evidence type="ECO:0000256" key="1">
    <source>
        <dbReference type="SAM" id="MobiDB-lite"/>
    </source>
</evidence>
<dbReference type="Gene3D" id="3.40.33.10">
    <property type="entry name" value="CAP"/>
    <property type="match status" value="1"/>
</dbReference>
<dbReference type="Pfam" id="PF13946">
    <property type="entry name" value="DUF4214"/>
    <property type="match status" value="2"/>
</dbReference>
<feature type="domain" description="DUF4214" evidence="3">
    <location>
        <begin position="445"/>
        <end position="512"/>
    </location>
</feature>
<dbReference type="PANTHER" id="PTHR31157">
    <property type="entry name" value="SCP DOMAIN-CONTAINING PROTEIN"/>
    <property type="match status" value="1"/>
</dbReference>
<dbReference type="InterPro" id="IPR038255">
    <property type="entry name" value="PBS_linker_sf"/>
</dbReference>
<dbReference type="SUPFAM" id="SSF49464">
    <property type="entry name" value="Carboxypeptidase regulatory domain-like"/>
    <property type="match status" value="1"/>
</dbReference>
<evidence type="ECO:0000313" key="5">
    <source>
        <dbReference type="Proteomes" id="UP001348149"/>
    </source>
</evidence>
<dbReference type="PANTHER" id="PTHR31157:SF1">
    <property type="entry name" value="SCP DOMAIN-CONTAINING PROTEIN"/>
    <property type="match status" value="1"/>
</dbReference>